<keyword evidence="3" id="KW-1185">Reference proteome</keyword>
<keyword evidence="1" id="KW-0812">Transmembrane</keyword>
<sequence>MQIFGQQALIAIVLHLLFIALTWWALQGIHFEHLMKKGKVAQTRVLLILLTIAIGSSVSRFFLDYLGYSNSLTYLFK</sequence>
<dbReference type="InterPro" id="IPR009526">
    <property type="entry name" value="DUF1146"/>
</dbReference>
<dbReference type="RefSeq" id="WP_342044793.1">
    <property type="nucleotide sequence ID" value="NZ_JBHMAF010000180.1"/>
</dbReference>
<comment type="caution">
    <text evidence="2">The sequence shown here is derived from an EMBL/GenBank/DDBJ whole genome shotgun (WGS) entry which is preliminary data.</text>
</comment>
<evidence type="ECO:0000313" key="3">
    <source>
        <dbReference type="Proteomes" id="UP001589609"/>
    </source>
</evidence>
<proteinExistence type="predicted"/>
<gene>
    <name evidence="2" type="ORF">ACFFMS_22105</name>
</gene>
<feature type="transmembrane region" description="Helical" evidence="1">
    <location>
        <begin position="6"/>
        <end position="26"/>
    </location>
</feature>
<organism evidence="2 3">
    <name type="scientific">Ectobacillus funiculus</name>
    <dbReference type="NCBI Taxonomy" id="137993"/>
    <lineage>
        <taxon>Bacteria</taxon>
        <taxon>Bacillati</taxon>
        <taxon>Bacillota</taxon>
        <taxon>Bacilli</taxon>
        <taxon>Bacillales</taxon>
        <taxon>Bacillaceae</taxon>
        <taxon>Ectobacillus</taxon>
    </lineage>
</organism>
<protein>
    <submittedName>
        <fullName evidence="2">DUF1146 family protein</fullName>
    </submittedName>
</protein>
<feature type="transmembrane region" description="Helical" evidence="1">
    <location>
        <begin position="46"/>
        <end position="68"/>
    </location>
</feature>
<evidence type="ECO:0000256" key="1">
    <source>
        <dbReference type="SAM" id="Phobius"/>
    </source>
</evidence>
<accession>A0ABV5WKV2</accession>
<name>A0ABV5WKV2_9BACI</name>
<reference evidence="2 3" key="1">
    <citation type="submission" date="2024-09" db="EMBL/GenBank/DDBJ databases">
        <authorList>
            <person name="Sun Q."/>
            <person name="Mori K."/>
        </authorList>
    </citation>
    <scope>NUCLEOTIDE SEQUENCE [LARGE SCALE GENOMIC DNA]</scope>
    <source>
        <strain evidence="2 3">JCM 11201</strain>
    </source>
</reference>
<keyword evidence="1" id="KW-0472">Membrane</keyword>
<keyword evidence="1" id="KW-1133">Transmembrane helix</keyword>
<evidence type="ECO:0000313" key="2">
    <source>
        <dbReference type="EMBL" id="MFB9760970.1"/>
    </source>
</evidence>
<dbReference type="EMBL" id="JBHMAF010000180">
    <property type="protein sequence ID" value="MFB9760970.1"/>
    <property type="molecule type" value="Genomic_DNA"/>
</dbReference>
<dbReference type="Proteomes" id="UP001589609">
    <property type="component" value="Unassembled WGS sequence"/>
</dbReference>
<dbReference type="Pfam" id="PF06612">
    <property type="entry name" value="DUF1146"/>
    <property type="match status" value="1"/>
</dbReference>
<dbReference type="NCBIfam" id="TIGR02327">
    <property type="entry name" value="int_mem_ywzB"/>
    <property type="match status" value="1"/>
</dbReference>